<protein>
    <submittedName>
        <fullName evidence="2">Uncharacterized protein</fullName>
    </submittedName>
</protein>
<feature type="compositionally biased region" description="Low complexity" evidence="1">
    <location>
        <begin position="108"/>
        <end position="119"/>
    </location>
</feature>
<evidence type="ECO:0000256" key="1">
    <source>
        <dbReference type="SAM" id="MobiDB-lite"/>
    </source>
</evidence>
<organism evidence="2 3">
    <name type="scientific">Variovorax ginsengisoli</name>
    <dbReference type="NCBI Taxonomy" id="363844"/>
    <lineage>
        <taxon>Bacteria</taxon>
        <taxon>Pseudomonadati</taxon>
        <taxon>Pseudomonadota</taxon>
        <taxon>Betaproteobacteria</taxon>
        <taxon>Burkholderiales</taxon>
        <taxon>Comamonadaceae</taxon>
        <taxon>Variovorax</taxon>
    </lineage>
</organism>
<evidence type="ECO:0000313" key="2">
    <source>
        <dbReference type="EMBL" id="MDO1537486.1"/>
    </source>
</evidence>
<evidence type="ECO:0000313" key="3">
    <source>
        <dbReference type="Proteomes" id="UP001169027"/>
    </source>
</evidence>
<feature type="compositionally biased region" description="Pro residues" evidence="1">
    <location>
        <begin position="120"/>
        <end position="132"/>
    </location>
</feature>
<proteinExistence type="predicted"/>
<gene>
    <name evidence="2" type="ORF">Q2T77_35115</name>
</gene>
<accession>A0ABT8SIW7</accession>
<dbReference type="Proteomes" id="UP001169027">
    <property type="component" value="Unassembled WGS sequence"/>
</dbReference>
<comment type="caution">
    <text evidence="2">The sequence shown here is derived from an EMBL/GenBank/DDBJ whole genome shotgun (WGS) entry which is preliminary data.</text>
</comment>
<keyword evidence="3" id="KW-1185">Reference proteome</keyword>
<name>A0ABT8SIW7_9BURK</name>
<feature type="compositionally biased region" description="Pro residues" evidence="1">
    <location>
        <begin position="91"/>
        <end position="100"/>
    </location>
</feature>
<sequence length="173" mass="18103">MSQNDDTLDFRIRFHRDESPMLFRAFAGLEAAPGMRKRNMFARQLMEMGLIVMEERMRRQDGLSTRVSSGLADELSASAVTMARPTGLPAAAPPALPESPPESGTDRAVSAAPASAPAEAAPPAPAPAPVPAPQIAAVTAPVAANIAPADDDRPPPRLGGARAVRMLDGESLD</sequence>
<feature type="region of interest" description="Disordered" evidence="1">
    <location>
        <begin position="146"/>
        <end position="173"/>
    </location>
</feature>
<dbReference type="EMBL" id="JAUKVY010000042">
    <property type="protein sequence ID" value="MDO1537486.1"/>
    <property type="molecule type" value="Genomic_DNA"/>
</dbReference>
<feature type="region of interest" description="Disordered" evidence="1">
    <location>
        <begin position="78"/>
        <end position="132"/>
    </location>
</feature>
<reference evidence="2" key="1">
    <citation type="submission" date="2023-06" db="EMBL/GenBank/DDBJ databases">
        <authorList>
            <person name="Jiang Y."/>
            <person name="Liu Q."/>
        </authorList>
    </citation>
    <scope>NUCLEOTIDE SEQUENCE</scope>
    <source>
        <strain evidence="2">CGMCC 1.12090</strain>
    </source>
</reference>
<dbReference type="RefSeq" id="WP_301815918.1">
    <property type="nucleotide sequence ID" value="NZ_JAUJZH010000042.1"/>
</dbReference>